<dbReference type="InterPro" id="IPR043129">
    <property type="entry name" value="ATPase_NBD"/>
</dbReference>
<dbReference type="Pfam" id="PF02543">
    <property type="entry name" value="Carbam_trans_N"/>
    <property type="match status" value="1"/>
</dbReference>
<organism evidence="4">
    <name type="scientific">uncultured bacterium F39-01</name>
    <dbReference type="NCBI Taxonomy" id="1191434"/>
    <lineage>
        <taxon>Bacteria</taxon>
        <taxon>environmental samples</taxon>
    </lineage>
</organism>
<dbReference type="CDD" id="cd24098">
    <property type="entry name" value="ASKHA_NBD_TobZ_N"/>
    <property type="match status" value="1"/>
</dbReference>
<name>I3VIE1_9BACT</name>
<feature type="domain" description="Carbamoyltransferase C-terminal" evidence="3">
    <location>
        <begin position="438"/>
        <end position="606"/>
    </location>
</feature>
<sequence>MYILGINAYHGDASAAIIKDGKLIAAVEEERFNRFKHCAGFPLESVRYCLKTAGIEIGEVAHIGISRDPSAHLHKKVLFAATRAAKQMACAGRNQGTIATLEETEEARDSQNGGGFGLFSQVKDRLGNAARVRDLNAELARLLGVPMSNLRAEFHNIEHHRAHLASSFFVSPFDKAALLSIDGFGDFISTMWAVGEGNSIEVLGQVEFPHSTGIVYTATTQFLGFPHYGDEGKVMGLAPYGKPSCIEEFRDIIRTEEGGKFRLNLDYFRHHAEGVEMTWDQGSPVIGRIFSDEFAQAFGPGRKPGSAIGDRERDIASSLQLRLEEVAFHVLNHLHEQTGLTDLGLSGGVAYNSVMNGKILLNTPFRRVYVQPAAGDSGTALGVCYQIHNGVLNRERREVMVGAYTGPGFTDVEVRRALDGANVKYERYDDSAVTKRAAKDIADGLVVGWFQGRMEFGPRALGNRSIVVDPRRGDMKEILNDRIKKREPFRPFAPSILEERVGDYFEQTHPAPTMLMVYQIRAERREEIPAVTHVDGSGRLQTVSREVNNRYYQLISDFNELTGVPVILNTSFNENEPIVCTPGEAINCFLKTRMDVLYLGNYAVRR</sequence>
<dbReference type="Gene3D" id="3.30.420.40">
    <property type="match status" value="2"/>
</dbReference>
<evidence type="ECO:0000313" key="4">
    <source>
        <dbReference type="EMBL" id="AFK79147.1"/>
    </source>
</evidence>
<dbReference type="InterPro" id="IPR038152">
    <property type="entry name" value="Carbam_trans_C_sf"/>
</dbReference>
<dbReference type="AlphaFoldDB" id="I3VIE1"/>
<reference evidence="4" key="1">
    <citation type="submission" date="2012-04" db="EMBL/GenBank/DDBJ databases">
        <title>Characterization of mineral phosphate solubilization trait from soil metagenome.</title>
        <authorList>
            <person name="Chhabra S."/>
            <person name="Brazil D."/>
            <person name="Morrissey J."/>
            <person name="Burke J."/>
            <person name="O'Gara F."/>
            <person name="Dowling D."/>
        </authorList>
    </citation>
    <scope>NUCLEOTIDE SEQUENCE</scope>
</reference>
<comment type="similarity">
    <text evidence="1">Belongs to the NodU/CmcH family.</text>
</comment>
<dbReference type="SUPFAM" id="SSF53067">
    <property type="entry name" value="Actin-like ATPase domain"/>
    <property type="match status" value="1"/>
</dbReference>
<proteinExistence type="inferred from homology"/>
<accession>I3VIE1</accession>
<dbReference type="EMBL" id="JQ970523">
    <property type="protein sequence ID" value="AFK79147.1"/>
    <property type="molecule type" value="Genomic_DNA"/>
</dbReference>
<feature type="domain" description="Carbamoyltransferase" evidence="2">
    <location>
        <begin position="3"/>
        <end position="383"/>
    </location>
</feature>
<dbReference type="InterPro" id="IPR051338">
    <property type="entry name" value="NodU/CmcH_Carbamoyltrnsfr"/>
</dbReference>
<dbReference type="PANTHER" id="PTHR34847">
    <property type="entry name" value="NODULATION PROTEIN U"/>
    <property type="match status" value="1"/>
</dbReference>
<evidence type="ECO:0000259" key="2">
    <source>
        <dbReference type="Pfam" id="PF02543"/>
    </source>
</evidence>
<evidence type="ECO:0000259" key="3">
    <source>
        <dbReference type="Pfam" id="PF16861"/>
    </source>
</evidence>
<evidence type="ECO:0000256" key="1">
    <source>
        <dbReference type="ARBA" id="ARBA00006129"/>
    </source>
</evidence>
<keyword evidence="4" id="KW-0808">Transferase</keyword>
<dbReference type="PANTHER" id="PTHR34847:SF1">
    <property type="entry name" value="NODULATION PROTEIN U"/>
    <property type="match status" value="1"/>
</dbReference>
<dbReference type="InterPro" id="IPR003696">
    <property type="entry name" value="Carbtransf_dom"/>
</dbReference>
<protein>
    <submittedName>
        <fullName evidence="4">Carbamoyltransferase</fullName>
    </submittedName>
</protein>
<dbReference type="Pfam" id="PF16861">
    <property type="entry name" value="Carbam_trans_C"/>
    <property type="match status" value="1"/>
</dbReference>
<dbReference type="GO" id="GO:0016740">
    <property type="term" value="F:transferase activity"/>
    <property type="evidence" value="ECO:0007669"/>
    <property type="project" value="UniProtKB-KW"/>
</dbReference>
<dbReference type="Gene3D" id="3.90.870.20">
    <property type="entry name" value="Carbamoyltransferase, C-terminal domain"/>
    <property type="match status" value="1"/>
</dbReference>
<dbReference type="InterPro" id="IPR031730">
    <property type="entry name" value="Carbam_trans_C"/>
</dbReference>